<comment type="caution">
    <text evidence="1">The sequence shown here is derived from an EMBL/GenBank/DDBJ whole genome shotgun (WGS) entry which is preliminary data.</text>
</comment>
<proteinExistence type="predicted"/>
<evidence type="ECO:0000313" key="1">
    <source>
        <dbReference type="EMBL" id="KKL46733.1"/>
    </source>
</evidence>
<reference evidence="1" key="1">
    <citation type="journal article" date="2015" name="Nature">
        <title>Complex archaea that bridge the gap between prokaryotes and eukaryotes.</title>
        <authorList>
            <person name="Spang A."/>
            <person name="Saw J.H."/>
            <person name="Jorgensen S.L."/>
            <person name="Zaremba-Niedzwiedzka K."/>
            <person name="Martijn J."/>
            <person name="Lind A.E."/>
            <person name="van Eijk R."/>
            <person name="Schleper C."/>
            <person name="Guy L."/>
            <person name="Ettema T.J."/>
        </authorList>
    </citation>
    <scope>NUCLEOTIDE SEQUENCE</scope>
</reference>
<sequence length="84" mass="9716">MGHRKDKTLGDYPPEIEDIRRQFIRHPLHQSKIGVSASQAAGAAELAYRRGRMQGATDVYRFILKHHPRIAVKIKNEFSVYEQE</sequence>
<protein>
    <submittedName>
        <fullName evidence="1">Uncharacterized protein</fullName>
    </submittedName>
</protein>
<dbReference type="EMBL" id="LAZR01033924">
    <property type="protein sequence ID" value="KKL46733.1"/>
    <property type="molecule type" value="Genomic_DNA"/>
</dbReference>
<name>A0A0F9CBF5_9ZZZZ</name>
<gene>
    <name evidence="1" type="ORF">LCGC14_2342590</name>
</gene>
<accession>A0A0F9CBF5</accession>
<organism evidence="1">
    <name type="scientific">marine sediment metagenome</name>
    <dbReference type="NCBI Taxonomy" id="412755"/>
    <lineage>
        <taxon>unclassified sequences</taxon>
        <taxon>metagenomes</taxon>
        <taxon>ecological metagenomes</taxon>
    </lineage>
</organism>
<dbReference type="AlphaFoldDB" id="A0A0F9CBF5"/>